<feature type="domain" description="MnmC-like methyltransferase" evidence="12">
    <location>
        <begin position="109"/>
        <end position="229"/>
    </location>
</feature>
<dbReference type="PANTHER" id="PTHR13847">
    <property type="entry name" value="SARCOSINE DEHYDROGENASE-RELATED"/>
    <property type="match status" value="1"/>
</dbReference>
<keyword evidence="8 10" id="KW-0560">Oxidoreductase</keyword>
<dbReference type="GO" id="GO:0016645">
    <property type="term" value="F:oxidoreductase activity, acting on the CH-NH group of donors"/>
    <property type="evidence" value="ECO:0007669"/>
    <property type="project" value="InterPro"/>
</dbReference>
<dbReference type="GO" id="GO:0002097">
    <property type="term" value="P:tRNA wobble base modification"/>
    <property type="evidence" value="ECO:0007669"/>
    <property type="project" value="UniProtKB-UniRule"/>
</dbReference>
<evidence type="ECO:0000259" key="11">
    <source>
        <dbReference type="Pfam" id="PF01266"/>
    </source>
</evidence>
<keyword evidence="1 10" id="KW-0963">Cytoplasm</keyword>
<dbReference type="Gene3D" id="3.50.50.60">
    <property type="entry name" value="FAD/NAD(P)-binding domain"/>
    <property type="match status" value="1"/>
</dbReference>
<keyword evidence="2 10" id="KW-0489">Methyltransferase</keyword>
<dbReference type="EC" id="2.1.1.61" evidence="10"/>
<dbReference type="Proteomes" id="UP000515733">
    <property type="component" value="Chromosome"/>
</dbReference>
<dbReference type="SUPFAM" id="SSF51905">
    <property type="entry name" value="FAD/NAD(P)-binding domain"/>
    <property type="match status" value="1"/>
</dbReference>
<evidence type="ECO:0000256" key="4">
    <source>
        <dbReference type="ARBA" id="ARBA00022679"/>
    </source>
</evidence>
<dbReference type="InterPro" id="IPR017610">
    <property type="entry name" value="tRNA_S-uridine_synth_MnmC_C"/>
</dbReference>
<dbReference type="InterPro" id="IPR008471">
    <property type="entry name" value="MnmC-like_methylTransf"/>
</dbReference>
<keyword evidence="3 10" id="KW-0285">Flavoprotein</keyword>
<keyword evidence="14" id="KW-1185">Reference proteome</keyword>
<dbReference type="InterPro" id="IPR029063">
    <property type="entry name" value="SAM-dependent_MTases_sf"/>
</dbReference>
<evidence type="ECO:0000259" key="12">
    <source>
        <dbReference type="Pfam" id="PF05430"/>
    </source>
</evidence>
<dbReference type="KEGG" id="doe:DENOEST_2653"/>
<evidence type="ECO:0000256" key="5">
    <source>
        <dbReference type="ARBA" id="ARBA00022691"/>
    </source>
</evidence>
<evidence type="ECO:0000256" key="10">
    <source>
        <dbReference type="HAMAP-Rule" id="MF_01102"/>
    </source>
</evidence>
<protein>
    <recommendedName>
        <fullName evidence="10">tRNA 5-methylaminomethyl-2-thiouridine biosynthesis bifunctional protein MnmC</fullName>
        <shortName evidence="10">tRNA mnm(5)s(2)U biosynthesis bifunctional protein</shortName>
    </recommendedName>
    <domain>
        <recommendedName>
            <fullName evidence="10">tRNA (mnm(5)s(2)U34)-methyltransferase</fullName>
            <ecNumber evidence="10">2.1.1.61</ecNumber>
        </recommendedName>
    </domain>
    <domain>
        <recommendedName>
            <fullName evidence="10">FAD-dependent cmnm(5)s(2)U34 oxidoreductase</fullName>
            <ecNumber evidence="10">1.5.-.-</ecNumber>
        </recommendedName>
    </domain>
</protein>
<feature type="domain" description="FAD dependent oxidoreductase" evidence="11">
    <location>
        <begin position="246"/>
        <end position="602"/>
    </location>
</feature>
<dbReference type="GO" id="GO:0005737">
    <property type="term" value="C:cytoplasm"/>
    <property type="evidence" value="ECO:0007669"/>
    <property type="project" value="UniProtKB-SubCell"/>
</dbReference>
<dbReference type="NCBIfam" id="NF002481">
    <property type="entry name" value="PRK01747.1-2"/>
    <property type="match status" value="1"/>
</dbReference>
<dbReference type="InterPro" id="IPR036188">
    <property type="entry name" value="FAD/NAD-bd_sf"/>
</dbReference>
<feature type="region of interest" description="FAD-dependent cmnm(5)s(2)U34 oxidoreductase" evidence="10">
    <location>
        <begin position="249"/>
        <end position="637"/>
    </location>
</feature>
<keyword evidence="7 10" id="KW-0274">FAD</keyword>
<dbReference type="AlphaFoldDB" id="A0A6S6Y3I6"/>
<keyword evidence="6 10" id="KW-0819">tRNA processing</keyword>
<evidence type="ECO:0000256" key="6">
    <source>
        <dbReference type="ARBA" id="ARBA00022694"/>
    </source>
</evidence>
<comment type="function">
    <text evidence="10">Catalyzes the last two steps in the biosynthesis of 5-methylaminomethyl-2-thiouridine (mnm(5)s(2)U) at the wobble position (U34) in tRNA. Catalyzes the FAD-dependent demodification of cmnm(5)s(2)U34 to nm(5)s(2)U34, followed by the transfer of a methyl group from S-adenosyl-L-methionine to nm(5)s(2)U34, to form mnm(5)s(2)U34.</text>
</comment>
<dbReference type="OrthoDB" id="9786494at2"/>
<comment type="subcellular location">
    <subcellularLocation>
        <location evidence="10">Cytoplasm</location>
    </subcellularLocation>
</comment>
<keyword evidence="5 10" id="KW-0949">S-adenosyl-L-methionine</keyword>
<dbReference type="GO" id="GO:0004808">
    <property type="term" value="F:tRNA (5-methylaminomethyl-2-thiouridylate)(34)-methyltransferase activity"/>
    <property type="evidence" value="ECO:0007669"/>
    <property type="project" value="UniProtKB-EC"/>
</dbReference>
<feature type="region of interest" description="tRNA (mnm(5)s(2)U34)-methyltransferase" evidence="10">
    <location>
        <begin position="1"/>
        <end position="232"/>
    </location>
</feature>
<dbReference type="EC" id="1.5.-.-" evidence="10"/>
<keyword evidence="9 10" id="KW-0511">Multifunctional enzyme</keyword>
<reference evidence="13 14" key="1">
    <citation type="submission" date="2020-03" db="EMBL/GenBank/DDBJ databases">
        <authorList>
            <consortium name="Genoscope - CEA"/>
            <person name="William W."/>
        </authorList>
    </citation>
    <scope>NUCLEOTIDE SEQUENCE [LARGE SCALE GENOMIC DNA]</scope>
    <source>
        <strain evidence="14">DSM 16959</strain>
    </source>
</reference>
<keyword evidence="4 10" id="KW-0808">Transferase</keyword>
<evidence type="ECO:0000256" key="3">
    <source>
        <dbReference type="ARBA" id="ARBA00022630"/>
    </source>
</evidence>
<evidence type="ECO:0000256" key="7">
    <source>
        <dbReference type="ARBA" id="ARBA00022827"/>
    </source>
</evidence>
<dbReference type="Pfam" id="PF05430">
    <property type="entry name" value="Methyltransf_30"/>
    <property type="match status" value="1"/>
</dbReference>
<dbReference type="GO" id="GO:0032259">
    <property type="term" value="P:methylation"/>
    <property type="evidence" value="ECO:0007669"/>
    <property type="project" value="UniProtKB-KW"/>
</dbReference>
<comment type="catalytic activity">
    <reaction evidence="10">
        <text>5-aminomethyl-2-thiouridine(34) in tRNA + S-adenosyl-L-methionine = 5-methylaminomethyl-2-thiouridine(34) in tRNA + S-adenosyl-L-homocysteine + H(+)</text>
        <dbReference type="Rhea" id="RHEA:19569"/>
        <dbReference type="Rhea" id="RHEA-COMP:10195"/>
        <dbReference type="Rhea" id="RHEA-COMP:10197"/>
        <dbReference type="ChEBI" id="CHEBI:15378"/>
        <dbReference type="ChEBI" id="CHEBI:57856"/>
        <dbReference type="ChEBI" id="CHEBI:59789"/>
        <dbReference type="ChEBI" id="CHEBI:74454"/>
        <dbReference type="ChEBI" id="CHEBI:74455"/>
        <dbReference type="EC" id="2.1.1.61"/>
    </reaction>
</comment>
<dbReference type="Pfam" id="PF01266">
    <property type="entry name" value="DAO"/>
    <property type="match status" value="1"/>
</dbReference>
<dbReference type="Gene3D" id="3.30.9.10">
    <property type="entry name" value="D-Amino Acid Oxidase, subunit A, domain 2"/>
    <property type="match status" value="1"/>
</dbReference>
<evidence type="ECO:0000313" key="14">
    <source>
        <dbReference type="Proteomes" id="UP000515733"/>
    </source>
</evidence>
<dbReference type="InterPro" id="IPR006076">
    <property type="entry name" value="FAD-dep_OxRdtase"/>
</dbReference>
<dbReference type="GO" id="GO:0050660">
    <property type="term" value="F:flavin adenine dinucleotide binding"/>
    <property type="evidence" value="ECO:0007669"/>
    <property type="project" value="UniProtKB-UniRule"/>
</dbReference>
<evidence type="ECO:0000256" key="9">
    <source>
        <dbReference type="ARBA" id="ARBA00023268"/>
    </source>
</evidence>
<dbReference type="NCBIfam" id="NF033855">
    <property type="entry name" value="tRNA_MNMC2"/>
    <property type="match status" value="1"/>
</dbReference>
<evidence type="ECO:0000256" key="1">
    <source>
        <dbReference type="ARBA" id="ARBA00022490"/>
    </source>
</evidence>
<dbReference type="PANTHER" id="PTHR13847:SF283">
    <property type="entry name" value="TRNA 5-METHYLAMINOMETHYL-2-THIOURIDINE BIOSYNTHESIS BIFUNCTIONAL PROTEIN MNMC"/>
    <property type="match status" value="1"/>
</dbReference>
<comment type="similarity">
    <text evidence="10">In the N-terminal section; belongs to the methyltransferase superfamily. tRNA (mnm(5)s(2)U34)-methyltransferase family.</text>
</comment>
<evidence type="ECO:0000256" key="2">
    <source>
        <dbReference type="ARBA" id="ARBA00022603"/>
    </source>
</evidence>
<accession>A0A6S6Y3I6</accession>
<gene>
    <name evidence="10 13" type="primary">mnmC</name>
    <name evidence="13" type="ORF">DENOEST_2653</name>
</gene>
<proteinExistence type="inferred from homology"/>
<dbReference type="InterPro" id="IPR023032">
    <property type="entry name" value="tRNA_MAMT_biosynth_bifunc_MnmC"/>
</dbReference>
<dbReference type="NCBIfam" id="TIGR03197">
    <property type="entry name" value="MnmC_Cterm"/>
    <property type="match status" value="1"/>
</dbReference>
<dbReference type="EMBL" id="LR778301">
    <property type="protein sequence ID" value="CAB1369818.1"/>
    <property type="molecule type" value="Genomic_DNA"/>
</dbReference>
<sequence length="637" mass="69373">MPAIEPAVLAFTEHGTPYSANYDDIYHASVGGLAQARHVFLAGNGLPQRWQGRERFVILETGFGQGLNFLATWAAWKADEQRCGWLHFLSVEKHPFRREDLARLHTHYPELSPLAHQLQAHWPELTAGFHRLEFEGGRVVLTLALGDALEAVPQFVAEPDALYLDGFSPTHNAELWSPRLLTEIGLLCRPGTTLATWTVAGPVRQALAAAGFVLEKRPGLAPKRQMLAGRFGSGDESIPSTIERQAIVVGAGLAGALCAEALTRRGWRVDLFERREAPAMETSGNLTAVMLPMLSLDDNRASRLNRACYLHALRQVAQWRAAGAEIEGEACGVLQIARNEAHSQKQREILARCGFPESYVRFVEQDEASALAGQSVADGGWWFGGGAWWNPPSLCRAALELAGPGLQTHFGVAVDAIEPLTDGGWRVLDAAGHNLAEAPHLVLASAHDLLRLPQSAHLPLFRFRGQVSHLPVGSAQTLRSVVCREGYVSPPRHGRLCVGASFQREGEPGLSEADQQANRARLLSMLPDYEIEAPLATWEGRVGFRPVSPDKLPMLGQLHHPGARPQGRDFSAVERWPGLHVASGYGARGLVWSVLMAELLASQINSDPLPLEAQLAATVDPARFLLRQKFEPGGGEG</sequence>
<organism evidence="13 14">
    <name type="scientific">Denitratisoma oestradiolicum</name>
    <dbReference type="NCBI Taxonomy" id="311182"/>
    <lineage>
        <taxon>Bacteria</taxon>
        <taxon>Pseudomonadati</taxon>
        <taxon>Pseudomonadota</taxon>
        <taxon>Betaproteobacteria</taxon>
        <taxon>Nitrosomonadales</taxon>
        <taxon>Sterolibacteriaceae</taxon>
        <taxon>Denitratisoma</taxon>
    </lineage>
</organism>
<dbReference type="HAMAP" id="MF_01102">
    <property type="entry name" value="MnmC"/>
    <property type="match status" value="1"/>
</dbReference>
<dbReference type="NCBIfam" id="NF002483">
    <property type="entry name" value="PRK01747.1-4"/>
    <property type="match status" value="1"/>
</dbReference>
<evidence type="ECO:0000256" key="8">
    <source>
        <dbReference type="ARBA" id="ARBA00023002"/>
    </source>
</evidence>
<name>A0A6S6Y3I6_9PROT</name>
<comment type="similarity">
    <text evidence="10">In the C-terminal section; belongs to the DAO family.</text>
</comment>
<dbReference type="Gene3D" id="3.40.50.150">
    <property type="entry name" value="Vaccinia Virus protein VP39"/>
    <property type="match status" value="1"/>
</dbReference>
<comment type="cofactor">
    <cofactor evidence="10">
        <name>FAD</name>
        <dbReference type="ChEBI" id="CHEBI:57692"/>
    </cofactor>
</comment>
<evidence type="ECO:0000313" key="13">
    <source>
        <dbReference type="EMBL" id="CAB1369818.1"/>
    </source>
</evidence>
<dbReference type="InterPro" id="IPR047785">
    <property type="entry name" value="tRNA_MNMC2"/>
</dbReference>